<dbReference type="InterPro" id="IPR011990">
    <property type="entry name" value="TPR-like_helical_dom_sf"/>
</dbReference>
<feature type="region of interest" description="Disordered" evidence="2">
    <location>
        <begin position="1"/>
        <end position="53"/>
    </location>
</feature>
<sequence>MTANTNEAAVTESITSPDAEEQEEETEEEEAKTDGEETEQGDETQQSAKTKSFADDLICPISHELPWEPVTAMDGRVYEHKSIQHRNIIETAIEKGEIPEDLPKEWNKRVQQKNKMEKMVKKAEDGDAQAMYDVAINYVRGTAAVEQDLKLSFQWVEKAHCAGSVIATAVMGHYYLAGLGVRKCLIRGIMFLTMAAGHGSDWAAHVLGMVLARGNYGVVVDKSVALFWLKKALGKCAHKNMSDSQKKECEELLNELKANDSSSSTP</sequence>
<dbReference type="OrthoDB" id="272077at2759"/>
<dbReference type="Proteomes" id="UP001153069">
    <property type="component" value="Unassembled WGS sequence"/>
</dbReference>
<dbReference type="Gene3D" id="3.30.40.10">
    <property type="entry name" value="Zinc/RING finger domain, C3HC4 (zinc finger)"/>
    <property type="match status" value="1"/>
</dbReference>
<organism evidence="3 4">
    <name type="scientific">Seminavis robusta</name>
    <dbReference type="NCBI Taxonomy" id="568900"/>
    <lineage>
        <taxon>Eukaryota</taxon>
        <taxon>Sar</taxon>
        <taxon>Stramenopiles</taxon>
        <taxon>Ochrophyta</taxon>
        <taxon>Bacillariophyta</taxon>
        <taxon>Bacillariophyceae</taxon>
        <taxon>Bacillariophycidae</taxon>
        <taxon>Naviculales</taxon>
        <taxon>Naviculaceae</taxon>
        <taxon>Seminavis</taxon>
    </lineage>
</organism>
<comment type="similarity">
    <text evidence="1">Belongs to the sel-1 family.</text>
</comment>
<dbReference type="InterPro" id="IPR050767">
    <property type="entry name" value="Sel1_AlgK"/>
</dbReference>
<evidence type="ECO:0000256" key="1">
    <source>
        <dbReference type="ARBA" id="ARBA00038101"/>
    </source>
</evidence>
<comment type="caution">
    <text evidence="3">The sequence shown here is derived from an EMBL/GenBank/DDBJ whole genome shotgun (WGS) entry which is preliminary data.</text>
</comment>
<accession>A0A9N8HRE7</accession>
<dbReference type="InterPro" id="IPR013083">
    <property type="entry name" value="Znf_RING/FYVE/PHD"/>
</dbReference>
<dbReference type="Gene3D" id="1.25.40.10">
    <property type="entry name" value="Tetratricopeptide repeat domain"/>
    <property type="match status" value="1"/>
</dbReference>
<evidence type="ECO:0000313" key="4">
    <source>
        <dbReference type="Proteomes" id="UP001153069"/>
    </source>
</evidence>
<proteinExistence type="inferred from homology"/>
<feature type="compositionally biased region" description="Acidic residues" evidence="2">
    <location>
        <begin position="18"/>
        <end position="42"/>
    </location>
</feature>
<dbReference type="SUPFAM" id="SSF57850">
    <property type="entry name" value="RING/U-box"/>
    <property type="match status" value="1"/>
</dbReference>
<dbReference type="EMBL" id="CAICTM010001309">
    <property type="protein sequence ID" value="CAB9522522.1"/>
    <property type="molecule type" value="Genomic_DNA"/>
</dbReference>
<dbReference type="InterPro" id="IPR006597">
    <property type="entry name" value="Sel1-like"/>
</dbReference>
<keyword evidence="4" id="KW-1185">Reference proteome</keyword>
<gene>
    <name evidence="3" type="ORF">SEMRO_1311_G261790.1</name>
</gene>
<protein>
    <submittedName>
        <fullName evidence="3">Repeat-containing protein</fullName>
    </submittedName>
</protein>
<dbReference type="Pfam" id="PF08238">
    <property type="entry name" value="Sel1"/>
    <property type="match status" value="3"/>
</dbReference>
<evidence type="ECO:0000256" key="2">
    <source>
        <dbReference type="SAM" id="MobiDB-lite"/>
    </source>
</evidence>
<evidence type="ECO:0000313" key="3">
    <source>
        <dbReference type="EMBL" id="CAB9522522.1"/>
    </source>
</evidence>
<dbReference type="AlphaFoldDB" id="A0A9N8HRE7"/>
<dbReference type="PANTHER" id="PTHR11102">
    <property type="entry name" value="SEL-1-LIKE PROTEIN"/>
    <property type="match status" value="1"/>
</dbReference>
<dbReference type="SUPFAM" id="SSF81901">
    <property type="entry name" value="HCP-like"/>
    <property type="match status" value="1"/>
</dbReference>
<feature type="compositionally biased region" description="Polar residues" evidence="2">
    <location>
        <begin position="1"/>
        <end position="16"/>
    </location>
</feature>
<dbReference type="PANTHER" id="PTHR11102:SF160">
    <property type="entry name" value="ERAD-ASSOCIATED E3 UBIQUITIN-PROTEIN LIGASE COMPONENT HRD3"/>
    <property type="match status" value="1"/>
</dbReference>
<reference evidence="3" key="1">
    <citation type="submission" date="2020-06" db="EMBL/GenBank/DDBJ databases">
        <authorList>
            <consortium name="Plant Systems Biology data submission"/>
        </authorList>
    </citation>
    <scope>NUCLEOTIDE SEQUENCE</scope>
    <source>
        <strain evidence="3">D6</strain>
    </source>
</reference>
<name>A0A9N8HRE7_9STRA</name>